<dbReference type="AlphaFoldDB" id="A0A3P7JRC1"/>
<dbReference type="OrthoDB" id="16284at2759"/>
<gene>
    <name evidence="1" type="ORF">SVUK_LOCUS18471</name>
</gene>
<evidence type="ECO:0000313" key="2">
    <source>
        <dbReference type="Proteomes" id="UP000270094"/>
    </source>
</evidence>
<dbReference type="EMBL" id="UYYB01123323">
    <property type="protein sequence ID" value="VDM83473.1"/>
    <property type="molecule type" value="Genomic_DNA"/>
</dbReference>
<name>A0A3P7JRC1_STRVU</name>
<keyword evidence="2" id="KW-1185">Reference proteome</keyword>
<organism evidence="1 2">
    <name type="scientific">Strongylus vulgaris</name>
    <name type="common">Blood worm</name>
    <dbReference type="NCBI Taxonomy" id="40348"/>
    <lineage>
        <taxon>Eukaryota</taxon>
        <taxon>Metazoa</taxon>
        <taxon>Ecdysozoa</taxon>
        <taxon>Nematoda</taxon>
        <taxon>Chromadorea</taxon>
        <taxon>Rhabditida</taxon>
        <taxon>Rhabditina</taxon>
        <taxon>Rhabditomorpha</taxon>
        <taxon>Strongyloidea</taxon>
        <taxon>Strongylidae</taxon>
        <taxon>Strongylus</taxon>
    </lineage>
</organism>
<accession>A0A3P7JRC1</accession>
<sequence length="87" mass="10378">MEWGRNAYVLSNDRFALHCERAQSSGQLSLRDWMRRRMLKFDRHDWQYDKLPTYGEFVQRVGSTAYFVPVLEETPGIPERSSFLVTF</sequence>
<protein>
    <submittedName>
        <fullName evidence="1">Uncharacterized protein</fullName>
    </submittedName>
</protein>
<evidence type="ECO:0000313" key="1">
    <source>
        <dbReference type="EMBL" id="VDM83473.1"/>
    </source>
</evidence>
<proteinExistence type="predicted"/>
<reference evidence="1 2" key="1">
    <citation type="submission" date="2018-11" db="EMBL/GenBank/DDBJ databases">
        <authorList>
            <consortium name="Pathogen Informatics"/>
        </authorList>
    </citation>
    <scope>NUCLEOTIDE SEQUENCE [LARGE SCALE GENOMIC DNA]</scope>
</reference>
<dbReference type="Proteomes" id="UP000270094">
    <property type="component" value="Unassembled WGS sequence"/>
</dbReference>